<comment type="caution">
    <text evidence="1">The sequence shown here is derived from an EMBL/GenBank/DDBJ whole genome shotgun (WGS) entry which is preliminary data.</text>
</comment>
<evidence type="ECO:0000313" key="1">
    <source>
        <dbReference type="EMBL" id="MBB2901961.1"/>
    </source>
</evidence>
<reference evidence="1 2" key="2">
    <citation type="submission" date="2020-08" db="EMBL/GenBank/DDBJ databases">
        <authorList>
            <person name="Partida-Martinez L."/>
            <person name="Huntemann M."/>
            <person name="Clum A."/>
            <person name="Wang J."/>
            <person name="Palaniappan K."/>
            <person name="Ritter S."/>
            <person name="Chen I.-M."/>
            <person name="Stamatis D."/>
            <person name="Reddy T."/>
            <person name="O'Malley R."/>
            <person name="Daum C."/>
            <person name="Shapiro N."/>
            <person name="Ivanova N."/>
            <person name="Kyrpides N."/>
            <person name="Woyke T."/>
        </authorList>
    </citation>
    <scope>NUCLEOTIDE SEQUENCE [LARGE SCALE GENOMIC DNA]</scope>
    <source>
        <strain evidence="1 2">AS2.23</strain>
    </source>
</reference>
<evidence type="ECO:0000313" key="2">
    <source>
        <dbReference type="Proteomes" id="UP000533269"/>
    </source>
</evidence>
<sequence length="44" mass="4275">MPARTGGSSSARASSAHASVERAVRAPVSAVALAATVAVNLLGR</sequence>
<dbReference type="AlphaFoldDB" id="A0A7W4TPA7"/>
<reference evidence="1 2" key="1">
    <citation type="submission" date="2020-08" db="EMBL/GenBank/DDBJ databases">
        <title>The Agave Microbiome: Exploring the role of microbial communities in plant adaptations to desert environments.</title>
        <authorList>
            <person name="Partida-Martinez L.P."/>
        </authorList>
    </citation>
    <scope>NUCLEOTIDE SEQUENCE [LARGE SCALE GENOMIC DNA]</scope>
    <source>
        <strain evidence="1 2">AS2.23</strain>
    </source>
</reference>
<dbReference type="Proteomes" id="UP000533269">
    <property type="component" value="Unassembled WGS sequence"/>
</dbReference>
<gene>
    <name evidence="1" type="ORF">FHR75_002776</name>
</gene>
<protein>
    <submittedName>
        <fullName evidence="1">Uncharacterized protein</fullName>
    </submittedName>
</protein>
<name>A0A7W4TPA7_KINRA</name>
<accession>A0A7W4TPA7</accession>
<dbReference type="EMBL" id="JACHVY010000002">
    <property type="protein sequence ID" value="MBB2901961.1"/>
    <property type="molecule type" value="Genomic_DNA"/>
</dbReference>
<proteinExistence type="predicted"/>
<dbReference type="RefSeq" id="WP_260150271.1">
    <property type="nucleotide sequence ID" value="NZ_JACHVY010000002.1"/>
</dbReference>
<organism evidence="1 2">
    <name type="scientific">Kineococcus radiotolerans</name>
    <dbReference type="NCBI Taxonomy" id="131568"/>
    <lineage>
        <taxon>Bacteria</taxon>
        <taxon>Bacillati</taxon>
        <taxon>Actinomycetota</taxon>
        <taxon>Actinomycetes</taxon>
        <taxon>Kineosporiales</taxon>
        <taxon>Kineosporiaceae</taxon>
        <taxon>Kineococcus</taxon>
    </lineage>
</organism>